<dbReference type="PANTHER" id="PTHR31650">
    <property type="entry name" value="O-ACYLTRANSFERASE (WSD1-LIKE) FAMILY PROTEIN"/>
    <property type="match status" value="1"/>
</dbReference>
<feature type="domain" description="O-acyltransferase WSD1 C-terminal" evidence="1">
    <location>
        <begin position="297"/>
        <end position="439"/>
    </location>
</feature>
<dbReference type="Proteomes" id="UP001642540">
    <property type="component" value="Unassembled WGS sequence"/>
</dbReference>
<dbReference type="EMBL" id="CAXLJM020000124">
    <property type="protein sequence ID" value="CAL8138659.1"/>
    <property type="molecule type" value="Genomic_DNA"/>
</dbReference>
<keyword evidence="3" id="KW-1185">Reference proteome</keyword>
<evidence type="ECO:0000259" key="1">
    <source>
        <dbReference type="Pfam" id="PF06974"/>
    </source>
</evidence>
<organism evidence="2 3">
    <name type="scientific">Orchesella dallaii</name>
    <dbReference type="NCBI Taxonomy" id="48710"/>
    <lineage>
        <taxon>Eukaryota</taxon>
        <taxon>Metazoa</taxon>
        <taxon>Ecdysozoa</taxon>
        <taxon>Arthropoda</taxon>
        <taxon>Hexapoda</taxon>
        <taxon>Collembola</taxon>
        <taxon>Entomobryomorpha</taxon>
        <taxon>Entomobryoidea</taxon>
        <taxon>Orchesellidae</taxon>
        <taxon>Orchesellinae</taxon>
        <taxon>Orchesella</taxon>
    </lineage>
</organism>
<dbReference type="PANTHER" id="PTHR31650:SF1">
    <property type="entry name" value="WAX ESTER SYNTHASE_DIACYLGLYCEROL ACYLTRANSFERASE 4-RELATED"/>
    <property type="match status" value="1"/>
</dbReference>
<proteinExistence type="predicted"/>
<sequence length="440" mass="50374">MAVELLPSENGCPPRTTICVKFVVDGKVTVEEMEEIINNKWLVNDNSYPELKQYVDYFMGFMFWKPDTEFNLKNHLKSHTLWETNIENQSIIEQKVCQFLEELLNKPFTPKRSPWEFYIINNYRNEQLKNQGVHEEMTLIVLRVHHALADGFSLAYAVIGDLFETPEQKNALPIPKPKSFWEMMLLVFTAIFRFPYELTNFIGLVYHPRTPLHTTDERRGCKLLYERNDAFPVQRIKEIKRKLGVSFSGVLLTAISAAVAKSQHELQRKKGGNFKSIERTPFGIPLPLSRNSKKLQNSWAGTYLQLPTKLELDSMERLRDVEEQLQQARKSIIPFMFLVLTKSVGLLFPSMTKYLTKNRLLPAGFSSFPGSGVDVYVTGKKVLMTDVLGGIHNGVTGVGFMILSFGSCIRVSAMAIEGTVNREELKKMLGCVQEEFDNLE</sequence>
<comment type="caution">
    <text evidence="2">The sequence shown here is derived from an EMBL/GenBank/DDBJ whole genome shotgun (WGS) entry which is preliminary data.</text>
</comment>
<dbReference type="InterPro" id="IPR045034">
    <property type="entry name" value="O-acyltransferase_WSD1-like"/>
</dbReference>
<protein>
    <recommendedName>
        <fullName evidence="1">O-acyltransferase WSD1 C-terminal domain-containing protein</fullName>
    </recommendedName>
</protein>
<name>A0ABP1RXY6_9HEXA</name>
<dbReference type="Pfam" id="PF06974">
    <property type="entry name" value="WS_DGAT_C"/>
    <property type="match status" value="1"/>
</dbReference>
<dbReference type="InterPro" id="IPR009721">
    <property type="entry name" value="O-acyltransferase_WSD1_C"/>
</dbReference>
<gene>
    <name evidence="2" type="ORF">ODALV1_LOCUS27469</name>
</gene>
<reference evidence="2 3" key="1">
    <citation type="submission" date="2024-08" db="EMBL/GenBank/DDBJ databases">
        <authorList>
            <person name="Cucini C."/>
            <person name="Frati F."/>
        </authorList>
    </citation>
    <scope>NUCLEOTIDE SEQUENCE [LARGE SCALE GENOMIC DNA]</scope>
</reference>
<evidence type="ECO:0000313" key="3">
    <source>
        <dbReference type="Proteomes" id="UP001642540"/>
    </source>
</evidence>
<accession>A0ABP1RXY6</accession>
<evidence type="ECO:0000313" key="2">
    <source>
        <dbReference type="EMBL" id="CAL8138659.1"/>
    </source>
</evidence>